<dbReference type="KEGG" id="saf:SULAZ_0249"/>
<evidence type="ECO:0000256" key="2">
    <source>
        <dbReference type="ARBA" id="ARBA00022737"/>
    </source>
</evidence>
<dbReference type="CDD" id="cd03135">
    <property type="entry name" value="GATase1_DJ-1"/>
    <property type="match status" value="1"/>
</dbReference>
<accession>C1DT07</accession>
<dbReference type="AlphaFoldDB" id="C1DT07"/>
<dbReference type="HOGENOM" id="CLU_000445_44_2_0"/>
<reference evidence="4 5" key="1">
    <citation type="journal article" date="2009" name="J. Bacteriol.">
        <title>Complete and draft genome sequences of six members of the Aquificales.</title>
        <authorList>
            <person name="Reysenbach A.L."/>
            <person name="Hamamura N."/>
            <person name="Podar M."/>
            <person name="Griffiths E."/>
            <person name="Ferreira S."/>
            <person name="Hochstein R."/>
            <person name="Heidelberg J."/>
            <person name="Johnson J."/>
            <person name="Mead D."/>
            <person name="Pohorille A."/>
            <person name="Sarmiento M."/>
            <person name="Schweighofer K."/>
            <person name="Seshadri R."/>
            <person name="Voytek M.A."/>
        </authorList>
    </citation>
    <scope>NUCLEOTIDE SEQUENCE [LARGE SCALE GENOMIC DNA]</scope>
    <source>
        <strain evidence="5">Az-Fu1 / DSM 15241 / OCM 825</strain>
    </source>
</reference>
<dbReference type="PANTHER" id="PTHR48094:SF12">
    <property type="entry name" value="PARKINSON DISEASE PROTEIN 7 HOMOLOG"/>
    <property type="match status" value="1"/>
</dbReference>
<evidence type="ECO:0000256" key="1">
    <source>
        <dbReference type="ARBA" id="ARBA00008542"/>
    </source>
</evidence>
<proteinExistence type="inferred from homology"/>
<dbReference type="FunFam" id="3.40.50.880:FF:000015">
    <property type="entry name" value="Protein DJ-1 homolog C"/>
    <property type="match status" value="1"/>
</dbReference>
<organism evidence="4 5">
    <name type="scientific">Sulfurihydrogenibium azorense (strain DSM 15241 / OCM 825 / Az-Fu1)</name>
    <dbReference type="NCBI Taxonomy" id="204536"/>
    <lineage>
        <taxon>Bacteria</taxon>
        <taxon>Pseudomonadati</taxon>
        <taxon>Aquificota</taxon>
        <taxon>Aquificia</taxon>
        <taxon>Aquificales</taxon>
        <taxon>Hydrogenothermaceae</taxon>
        <taxon>Sulfurihydrogenibium</taxon>
    </lineage>
</organism>
<dbReference type="InterPro" id="IPR029062">
    <property type="entry name" value="Class_I_gatase-like"/>
</dbReference>
<dbReference type="RefSeq" id="WP_012673461.1">
    <property type="nucleotide sequence ID" value="NC_012438.1"/>
</dbReference>
<protein>
    <submittedName>
        <fullName evidence="4">Metal dependent phosphohydrolase</fullName>
    </submittedName>
</protein>
<dbReference type="STRING" id="204536.SULAZ_0249"/>
<sequence length="182" mass="19586">MAKVLVPLADGFEEIEAISIVDILRRAGIEVVIAGLHDGYIESARGVKVIPDTTIDKVKADEFDMIVLPGGQPGTDNLNKDERVKKLIQEFYSKGKLTGAICAAPYVLASAGILQGKKATSYPTYKDKLGDVNYLEEAVVEDSNVLTSRGPGTAACFALKIVEKLVGKEKADQIQQATLFKC</sequence>
<gene>
    <name evidence="4" type="ordered locus">SULAZ_0249</name>
</gene>
<dbReference type="SUPFAM" id="SSF52317">
    <property type="entry name" value="Class I glutamine amidotransferase-like"/>
    <property type="match status" value="1"/>
</dbReference>
<evidence type="ECO:0000313" key="4">
    <source>
        <dbReference type="EMBL" id="ACN98135.1"/>
    </source>
</evidence>
<dbReference type="Gene3D" id="3.40.50.880">
    <property type="match status" value="1"/>
</dbReference>
<evidence type="ECO:0000313" key="5">
    <source>
        <dbReference type="Proteomes" id="UP000001369"/>
    </source>
</evidence>
<dbReference type="InterPro" id="IPR006286">
    <property type="entry name" value="C56_PfpI-like"/>
</dbReference>
<dbReference type="InterPro" id="IPR050325">
    <property type="entry name" value="Prot/Nucl_acid_deglycase"/>
</dbReference>
<dbReference type="PROSITE" id="PS51276">
    <property type="entry name" value="PEPTIDASE_C56_PFPI"/>
    <property type="match status" value="1"/>
</dbReference>
<keyword evidence="4" id="KW-0378">Hydrolase</keyword>
<name>C1DT07_SULAA</name>
<dbReference type="GO" id="GO:0016787">
    <property type="term" value="F:hydrolase activity"/>
    <property type="evidence" value="ECO:0007669"/>
    <property type="project" value="UniProtKB-KW"/>
</dbReference>
<dbReference type="Pfam" id="PF01965">
    <property type="entry name" value="DJ-1_PfpI"/>
    <property type="match status" value="1"/>
</dbReference>
<dbReference type="NCBIfam" id="TIGR01383">
    <property type="entry name" value="not_thiJ"/>
    <property type="match status" value="1"/>
</dbReference>
<keyword evidence="2" id="KW-0677">Repeat</keyword>
<dbReference type="eggNOG" id="COG0693">
    <property type="taxonomic scope" value="Bacteria"/>
</dbReference>
<dbReference type="Proteomes" id="UP000001369">
    <property type="component" value="Chromosome"/>
</dbReference>
<dbReference type="InterPro" id="IPR002818">
    <property type="entry name" value="DJ-1/PfpI"/>
</dbReference>
<evidence type="ECO:0000259" key="3">
    <source>
        <dbReference type="Pfam" id="PF01965"/>
    </source>
</evidence>
<dbReference type="OrthoDB" id="9800516at2"/>
<dbReference type="EMBL" id="CP001229">
    <property type="protein sequence ID" value="ACN98135.1"/>
    <property type="molecule type" value="Genomic_DNA"/>
</dbReference>
<dbReference type="InterPro" id="IPR006287">
    <property type="entry name" value="DJ-1"/>
</dbReference>
<keyword evidence="5" id="KW-1185">Reference proteome</keyword>
<feature type="domain" description="DJ-1/PfpI" evidence="3">
    <location>
        <begin position="2"/>
        <end position="163"/>
    </location>
</feature>
<dbReference type="GO" id="GO:0005737">
    <property type="term" value="C:cytoplasm"/>
    <property type="evidence" value="ECO:0007669"/>
    <property type="project" value="TreeGrafter"/>
</dbReference>
<comment type="similarity">
    <text evidence="1">Belongs to the peptidase C56 family.</text>
</comment>
<dbReference type="PANTHER" id="PTHR48094">
    <property type="entry name" value="PROTEIN/NUCLEIC ACID DEGLYCASE DJ-1-RELATED"/>
    <property type="match status" value="1"/>
</dbReference>